<name>A0AAN9JIM8_CANGL</name>
<gene>
    <name evidence="1" type="ORF">VNO77_46344</name>
</gene>
<evidence type="ECO:0000313" key="1">
    <source>
        <dbReference type="EMBL" id="KAK7298801.1"/>
    </source>
</evidence>
<proteinExistence type="predicted"/>
<evidence type="ECO:0000313" key="2">
    <source>
        <dbReference type="Proteomes" id="UP001367508"/>
    </source>
</evidence>
<dbReference type="Proteomes" id="UP001367508">
    <property type="component" value="Unassembled WGS sequence"/>
</dbReference>
<comment type="caution">
    <text evidence="1">The sequence shown here is derived from an EMBL/GenBank/DDBJ whole genome shotgun (WGS) entry which is preliminary data.</text>
</comment>
<reference evidence="1 2" key="1">
    <citation type="submission" date="2024-01" db="EMBL/GenBank/DDBJ databases">
        <title>The genomes of 5 underutilized Papilionoideae crops provide insights into root nodulation and disease resistanc.</title>
        <authorList>
            <person name="Jiang F."/>
        </authorList>
    </citation>
    <scope>NUCLEOTIDE SEQUENCE [LARGE SCALE GENOMIC DNA]</scope>
    <source>
        <strain evidence="1">LVBAO_FW01</strain>
        <tissue evidence="1">Leaves</tissue>
    </source>
</reference>
<accession>A0AAN9JIM8</accession>
<dbReference type="AlphaFoldDB" id="A0AAN9JIM8"/>
<dbReference type="EMBL" id="JAYMYQ010000024">
    <property type="protein sequence ID" value="KAK7298801.1"/>
    <property type="molecule type" value="Genomic_DNA"/>
</dbReference>
<sequence>MPQAMYKREKKVHLTTSAVKIGYKHLWNSKLNFWMLKQPHPAPLHPHSSSAYPPKKESGFPSIRKQEWKSQWERRKLNRVAQNSGFGFLILSSFRLKLQVSIRRQYPSGGEDFGYMSFRSVTPSVNVFLSVTGQALNEIEIPFVHPQT</sequence>
<keyword evidence="2" id="KW-1185">Reference proteome</keyword>
<protein>
    <submittedName>
        <fullName evidence="1">Uncharacterized protein</fullName>
    </submittedName>
</protein>
<organism evidence="1 2">
    <name type="scientific">Canavalia gladiata</name>
    <name type="common">Sword bean</name>
    <name type="synonym">Dolichos gladiatus</name>
    <dbReference type="NCBI Taxonomy" id="3824"/>
    <lineage>
        <taxon>Eukaryota</taxon>
        <taxon>Viridiplantae</taxon>
        <taxon>Streptophyta</taxon>
        <taxon>Embryophyta</taxon>
        <taxon>Tracheophyta</taxon>
        <taxon>Spermatophyta</taxon>
        <taxon>Magnoliopsida</taxon>
        <taxon>eudicotyledons</taxon>
        <taxon>Gunneridae</taxon>
        <taxon>Pentapetalae</taxon>
        <taxon>rosids</taxon>
        <taxon>fabids</taxon>
        <taxon>Fabales</taxon>
        <taxon>Fabaceae</taxon>
        <taxon>Papilionoideae</taxon>
        <taxon>50 kb inversion clade</taxon>
        <taxon>NPAAA clade</taxon>
        <taxon>indigoferoid/millettioid clade</taxon>
        <taxon>Phaseoleae</taxon>
        <taxon>Canavalia</taxon>
    </lineage>
</organism>